<feature type="transmembrane region" description="Helical" evidence="9">
    <location>
        <begin position="398"/>
        <end position="416"/>
    </location>
</feature>
<accession>A0ABT3QVY2</accession>
<protein>
    <submittedName>
        <fullName evidence="12">TRAP transporter large permease subunit</fullName>
    </submittedName>
</protein>
<evidence type="ECO:0000256" key="9">
    <source>
        <dbReference type="SAM" id="Phobius"/>
    </source>
</evidence>
<evidence type="ECO:0000259" key="11">
    <source>
        <dbReference type="Pfam" id="PF06808"/>
    </source>
</evidence>
<feature type="transmembrane region" description="Helical" evidence="9">
    <location>
        <begin position="452"/>
        <end position="473"/>
    </location>
</feature>
<feature type="domain" description="TRAP C4-dicarboxylate transport system permease DctM subunit" evidence="11">
    <location>
        <begin position="181"/>
        <end position="599"/>
    </location>
</feature>
<evidence type="ECO:0000256" key="6">
    <source>
        <dbReference type="ARBA" id="ARBA00022989"/>
    </source>
</evidence>
<feature type="transmembrane region" description="Helical" evidence="9">
    <location>
        <begin position="54"/>
        <end position="72"/>
    </location>
</feature>
<dbReference type="NCBIfam" id="TIGR00786">
    <property type="entry name" value="dctM"/>
    <property type="match status" value="1"/>
</dbReference>
<evidence type="ECO:0000256" key="2">
    <source>
        <dbReference type="ARBA" id="ARBA00022448"/>
    </source>
</evidence>
<dbReference type="PANTHER" id="PTHR33362:SF7">
    <property type="entry name" value="SLL1103 PROTEIN"/>
    <property type="match status" value="1"/>
</dbReference>
<feature type="transmembrane region" description="Helical" evidence="9">
    <location>
        <begin position="270"/>
        <end position="299"/>
    </location>
</feature>
<keyword evidence="4 8" id="KW-0997">Cell inner membrane</keyword>
<keyword evidence="13" id="KW-1185">Reference proteome</keyword>
<evidence type="ECO:0000256" key="4">
    <source>
        <dbReference type="ARBA" id="ARBA00022519"/>
    </source>
</evidence>
<dbReference type="PROSITE" id="PS51257">
    <property type="entry name" value="PROKAR_LIPOPROTEIN"/>
    <property type="match status" value="1"/>
</dbReference>
<keyword evidence="3" id="KW-1003">Cell membrane</keyword>
<comment type="function">
    <text evidence="8">Part of the tripartite ATP-independent periplasmic (TRAP) transport system.</text>
</comment>
<evidence type="ECO:0000256" key="8">
    <source>
        <dbReference type="RuleBase" id="RU369079"/>
    </source>
</evidence>
<feature type="transmembrane region" description="Helical" evidence="9">
    <location>
        <begin position="311"/>
        <end position="335"/>
    </location>
</feature>
<dbReference type="EMBL" id="JAPEVI010000001">
    <property type="protein sequence ID" value="MCX2721075.1"/>
    <property type="molecule type" value="Genomic_DNA"/>
</dbReference>
<keyword evidence="6 9" id="KW-1133">Transmembrane helix</keyword>
<organism evidence="12 13">
    <name type="scientific">Roseibium salinum</name>
    <dbReference type="NCBI Taxonomy" id="1604349"/>
    <lineage>
        <taxon>Bacteria</taxon>
        <taxon>Pseudomonadati</taxon>
        <taxon>Pseudomonadota</taxon>
        <taxon>Alphaproteobacteria</taxon>
        <taxon>Hyphomicrobiales</taxon>
        <taxon>Stappiaceae</taxon>
        <taxon>Roseibium</taxon>
    </lineage>
</organism>
<feature type="domain" description="Tripartite ATP-independent periplasmic transporters DctQ component" evidence="10">
    <location>
        <begin position="32"/>
        <end position="162"/>
    </location>
</feature>
<proteinExistence type="predicted"/>
<feature type="transmembrane region" description="Helical" evidence="9">
    <location>
        <begin position="230"/>
        <end position="250"/>
    </location>
</feature>
<feature type="transmembrane region" description="Helical" evidence="9">
    <location>
        <begin position="12"/>
        <end position="34"/>
    </location>
</feature>
<feature type="transmembrane region" description="Helical" evidence="9">
    <location>
        <begin position="510"/>
        <end position="529"/>
    </location>
</feature>
<sequence>MNRFLARYANVMDGISVFIGQGCSMLLFACIAVSAFEVVMRYGFDSPTVWSTELAMTLCASAWVLSVGYVVERNRHISITMIQMLVSPKVWRLLRLIQMLIAVGAIFILTLALWDPAIKALQRMETSGTALNSIQPTYLKVLLVVGCILYLFQLAANVIRWVHNTEERLPMGIELITLLIVVSLLALMALGVPLGITTLTVSLATAILYFGERAGFFVVAANVGEVLHKYELIAVPFFVFMANVLERSGIARSLFDSMAIMGGRFRGSVAVQTCVVAVVLAAMSGIMGGEIVMLGLIALPQMLRLGYDRKLSIGIICAAGALATLIPPSVVLIIYGLAAQVSITKLFAASAVPGLLLASLFITYILIRVRMNPALAPIYDIPETGLPFFKRLKFLKGVILPGALIAGVLGVIYSGVATVTEAAALGAVGAIVVAGMRKELTWTMARDAMRQTVLTVGSIIWLVLGAVSLIGIYNRIGGGEFLRGLLTALDIAPIWVIVVMMLIVMVLGTFLEWIAIIFITVPIFAPVVVDLGFDPIWFGVLFAMNIQIYYLSPPFGPACFFLKSVAPKGVELQEIFRAVLPFIGLQAIGLFLVLFFPELALWLPSMLD</sequence>
<keyword evidence="5 9" id="KW-0812">Transmembrane</keyword>
<keyword evidence="2 8" id="KW-0813">Transport</keyword>
<evidence type="ECO:0000256" key="5">
    <source>
        <dbReference type="ARBA" id="ARBA00022692"/>
    </source>
</evidence>
<evidence type="ECO:0000313" key="12">
    <source>
        <dbReference type="EMBL" id="MCX2721075.1"/>
    </source>
</evidence>
<comment type="caution">
    <text evidence="12">The sequence shown here is derived from an EMBL/GenBank/DDBJ whole genome shotgun (WGS) entry which is preliminary data.</text>
</comment>
<reference evidence="12 13" key="1">
    <citation type="journal article" date="2016" name="Int. J. Syst. Evol. Microbiol.">
        <title>Labrenzia salina sp. nov., isolated from the rhizosphere of the halophyte Arthrocnemum macrostachyum.</title>
        <authorList>
            <person name="Camacho M."/>
            <person name="Redondo-Gomez S."/>
            <person name="Rodriguez-Llorente I."/>
            <person name="Rohde M."/>
            <person name="Sproer C."/>
            <person name="Schumann P."/>
            <person name="Klenk H.P."/>
            <person name="Montero-Calasanz M.D.C."/>
        </authorList>
    </citation>
    <scope>NUCLEOTIDE SEQUENCE [LARGE SCALE GENOMIC DNA]</scope>
    <source>
        <strain evidence="12 13">DSM 29163</strain>
    </source>
</reference>
<comment type="subcellular location">
    <subcellularLocation>
        <location evidence="1 8">Cell inner membrane</location>
        <topology evidence="1 8">Multi-pass membrane protein</topology>
    </subcellularLocation>
</comment>
<feature type="transmembrane region" description="Helical" evidence="9">
    <location>
        <begin position="141"/>
        <end position="163"/>
    </location>
</feature>
<feature type="transmembrane region" description="Helical" evidence="9">
    <location>
        <begin position="574"/>
        <end position="596"/>
    </location>
</feature>
<gene>
    <name evidence="12" type="ORF">ON753_01435</name>
</gene>
<evidence type="ECO:0000313" key="13">
    <source>
        <dbReference type="Proteomes" id="UP001300261"/>
    </source>
</evidence>
<evidence type="ECO:0000256" key="3">
    <source>
        <dbReference type="ARBA" id="ARBA00022475"/>
    </source>
</evidence>
<feature type="transmembrane region" description="Helical" evidence="9">
    <location>
        <begin position="175"/>
        <end position="196"/>
    </location>
</feature>
<dbReference type="InterPro" id="IPR010656">
    <property type="entry name" value="DctM"/>
</dbReference>
<evidence type="ECO:0000259" key="10">
    <source>
        <dbReference type="Pfam" id="PF04290"/>
    </source>
</evidence>
<feature type="transmembrane region" description="Helical" evidence="9">
    <location>
        <begin position="485"/>
        <end position="503"/>
    </location>
</feature>
<evidence type="ECO:0000256" key="1">
    <source>
        <dbReference type="ARBA" id="ARBA00004429"/>
    </source>
</evidence>
<dbReference type="PANTHER" id="PTHR33362">
    <property type="entry name" value="SIALIC ACID TRAP TRANSPORTER PERMEASE PROTEIN SIAT-RELATED"/>
    <property type="match status" value="1"/>
</dbReference>
<dbReference type="RefSeq" id="WP_265960771.1">
    <property type="nucleotide sequence ID" value="NZ_JAPEVI010000001.1"/>
</dbReference>
<dbReference type="Pfam" id="PF04290">
    <property type="entry name" value="DctQ"/>
    <property type="match status" value="1"/>
</dbReference>
<keyword evidence="7 9" id="KW-0472">Membrane</keyword>
<dbReference type="InterPro" id="IPR055348">
    <property type="entry name" value="DctQ"/>
</dbReference>
<dbReference type="Pfam" id="PF06808">
    <property type="entry name" value="DctM"/>
    <property type="match status" value="1"/>
</dbReference>
<evidence type="ECO:0000256" key="7">
    <source>
        <dbReference type="ARBA" id="ARBA00023136"/>
    </source>
</evidence>
<feature type="transmembrane region" description="Helical" evidence="9">
    <location>
        <begin position="535"/>
        <end position="562"/>
    </location>
</feature>
<name>A0ABT3QVY2_9HYPH</name>
<dbReference type="InterPro" id="IPR004681">
    <property type="entry name" value="TRAP_DctM"/>
</dbReference>
<feature type="transmembrane region" description="Helical" evidence="9">
    <location>
        <begin position="93"/>
        <end position="114"/>
    </location>
</feature>
<feature type="transmembrane region" description="Helical" evidence="9">
    <location>
        <begin position="347"/>
        <end position="367"/>
    </location>
</feature>
<dbReference type="Proteomes" id="UP001300261">
    <property type="component" value="Unassembled WGS sequence"/>
</dbReference>